<proteinExistence type="predicted"/>
<dbReference type="EMBL" id="JBBNAE010000004">
    <property type="protein sequence ID" value="KAK9131084.1"/>
    <property type="molecule type" value="Genomic_DNA"/>
</dbReference>
<evidence type="ECO:0000313" key="11">
    <source>
        <dbReference type="EMBL" id="KAK9131084.1"/>
    </source>
</evidence>
<dbReference type="PROSITE" id="PS00107">
    <property type="entry name" value="PROTEIN_KINASE_ATP"/>
    <property type="match status" value="1"/>
</dbReference>
<protein>
    <recommendedName>
        <fullName evidence="1">non-specific serine/threonine protein kinase</fullName>
        <ecNumber evidence="1">2.7.11.1</ecNumber>
    </recommendedName>
</protein>
<dbReference type="InterPro" id="IPR011009">
    <property type="entry name" value="Kinase-like_dom_sf"/>
</dbReference>
<comment type="caution">
    <text evidence="11">The sequence shown here is derived from an EMBL/GenBank/DDBJ whole genome shotgun (WGS) entry which is preliminary data.</text>
</comment>
<evidence type="ECO:0000256" key="4">
    <source>
        <dbReference type="ARBA" id="ARBA00022741"/>
    </source>
</evidence>
<keyword evidence="2" id="KW-0723">Serine/threonine-protein kinase</keyword>
<evidence type="ECO:0000256" key="2">
    <source>
        <dbReference type="ARBA" id="ARBA00022527"/>
    </source>
</evidence>
<evidence type="ECO:0000256" key="7">
    <source>
        <dbReference type="ARBA" id="ARBA00047899"/>
    </source>
</evidence>
<evidence type="ECO:0000256" key="8">
    <source>
        <dbReference type="ARBA" id="ARBA00048679"/>
    </source>
</evidence>
<reference evidence="11 12" key="1">
    <citation type="submission" date="2024-01" db="EMBL/GenBank/DDBJ databases">
        <title>Genome assemblies of Stephania.</title>
        <authorList>
            <person name="Yang L."/>
        </authorList>
    </citation>
    <scope>NUCLEOTIDE SEQUENCE [LARGE SCALE GENOMIC DNA]</scope>
    <source>
        <strain evidence="11">QJT</strain>
        <tissue evidence="11">Leaf</tissue>
    </source>
</reference>
<keyword evidence="4 9" id="KW-0547">Nucleotide-binding</keyword>
<dbReference type="Pfam" id="PF07714">
    <property type="entry name" value="PK_Tyr_Ser-Thr"/>
    <property type="match status" value="1"/>
</dbReference>
<gene>
    <name evidence="11" type="ORF">Sjap_011571</name>
</gene>
<comment type="catalytic activity">
    <reaction evidence="8">
        <text>L-seryl-[protein] + ATP = O-phospho-L-seryl-[protein] + ADP + H(+)</text>
        <dbReference type="Rhea" id="RHEA:17989"/>
        <dbReference type="Rhea" id="RHEA-COMP:9863"/>
        <dbReference type="Rhea" id="RHEA-COMP:11604"/>
        <dbReference type="ChEBI" id="CHEBI:15378"/>
        <dbReference type="ChEBI" id="CHEBI:29999"/>
        <dbReference type="ChEBI" id="CHEBI:30616"/>
        <dbReference type="ChEBI" id="CHEBI:83421"/>
        <dbReference type="ChEBI" id="CHEBI:456216"/>
        <dbReference type="EC" id="2.7.11.1"/>
    </reaction>
</comment>
<dbReference type="GO" id="GO:0004674">
    <property type="term" value="F:protein serine/threonine kinase activity"/>
    <property type="evidence" value="ECO:0007669"/>
    <property type="project" value="UniProtKB-KW"/>
</dbReference>
<dbReference type="Proteomes" id="UP001417504">
    <property type="component" value="Unassembled WGS sequence"/>
</dbReference>
<dbReference type="InterPro" id="IPR000719">
    <property type="entry name" value="Prot_kinase_dom"/>
</dbReference>
<dbReference type="InterPro" id="IPR017441">
    <property type="entry name" value="Protein_kinase_ATP_BS"/>
</dbReference>
<evidence type="ECO:0000256" key="5">
    <source>
        <dbReference type="ARBA" id="ARBA00022777"/>
    </source>
</evidence>
<dbReference type="PANTHER" id="PTHR48005">
    <property type="entry name" value="LEUCINE RICH REPEAT KINASE 2"/>
    <property type="match status" value="1"/>
</dbReference>
<accession>A0AAP0JBM4</accession>
<dbReference type="PANTHER" id="PTHR48005:SF85">
    <property type="entry name" value="PROTEIN KINASE DOMAIN-CONTAINING PROTEIN"/>
    <property type="match status" value="1"/>
</dbReference>
<dbReference type="SUPFAM" id="SSF56112">
    <property type="entry name" value="Protein kinase-like (PK-like)"/>
    <property type="match status" value="1"/>
</dbReference>
<dbReference type="PROSITE" id="PS50011">
    <property type="entry name" value="PROTEIN_KINASE_DOM"/>
    <property type="match status" value="1"/>
</dbReference>
<keyword evidence="6 9" id="KW-0067">ATP-binding</keyword>
<keyword evidence="12" id="KW-1185">Reference proteome</keyword>
<evidence type="ECO:0000256" key="9">
    <source>
        <dbReference type="PROSITE-ProRule" id="PRU10141"/>
    </source>
</evidence>
<evidence type="ECO:0000313" key="12">
    <source>
        <dbReference type="Proteomes" id="UP001417504"/>
    </source>
</evidence>
<feature type="binding site" evidence="9">
    <location>
        <position position="208"/>
    </location>
    <ligand>
        <name>ATP</name>
        <dbReference type="ChEBI" id="CHEBI:30616"/>
    </ligand>
</feature>
<sequence length="299" mass="34447">MLTWALKSSREEKDRPFALEESRGVDKFMRKFTPINDLTLTHEGESMQRSNFHFCYIDDYLLSSKLQDLEVCKDLVSGSNLTLSQQVEWLSAFRKLQDLERLFALHNLTWVIVRDNEFSGEIPSLYAWNLTRLEIVSLTLYIMRDYRKKKREQDLSTRKLTLFQSLHLTEGHILSNLNDSNMIGSGGSGKVYKVHMNSSGGKFVVVKKIWNKGKSDLDRWLHGKRRRSSAAGFLRLNSVRDNLFLDWPTRLQIVVGASQGLCYMHHDCSPPIIHIDVKSCIILLDSKFKAKIADFGLAC</sequence>
<dbReference type="InterPro" id="IPR051420">
    <property type="entry name" value="Ser_Thr_Kinases_DiverseReg"/>
</dbReference>
<dbReference type="EC" id="2.7.11.1" evidence="1"/>
<evidence type="ECO:0000256" key="1">
    <source>
        <dbReference type="ARBA" id="ARBA00012513"/>
    </source>
</evidence>
<feature type="domain" description="Protein kinase" evidence="10">
    <location>
        <begin position="111"/>
        <end position="299"/>
    </location>
</feature>
<dbReference type="Gene3D" id="1.10.510.10">
    <property type="entry name" value="Transferase(Phosphotransferase) domain 1"/>
    <property type="match status" value="1"/>
</dbReference>
<dbReference type="Gene3D" id="3.30.200.20">
    <property type="entry name" value="Phosphorylase Kinase, domain 1"/>
    <property type="match status" value="1"/>
</dbReference>
<evidence type="ECO:0000259" key="10">
    <source>
        <dbReference type="PROSITE" id="PS50011"/>
    </source>
</evidence>
<comment type="catalytic activity">
    <reaction evidence="7">
        <text>L-threonyl-[protein] + ATP = O-phospho-L-threonyl-[protein] + ADP + H(+)</text>
        <dbReference type="Rhea" id="RHEA:46608"/>
        <dbReference type="Rhea" id="RHEA-COMP:11060"/>
        <dbReference type="Rhea" id="RHEA-COMP:11605"/>
        <dbReference type="ChEBI" id="CHEBI:15378"/>
        <dbReference type="ChEBI" id="CHEBI:30013"/>
        <dbReference type="ChEBI" id="CHEBI:30616"/>
        <dbReference type="ChEBI" id="CHEBI:61977"/>
        <dbReference type="ChEBI" id="CHEBI:456216"/>
        <dbReference type="EC" id="2.7.11.1"/>
    </reaction>
</comment>
<organism evidence="11 12">
    <name type="scientific">Stephania japonica</name>
    <dbReference type="NCBI Taxonomy" id="461633"/>
    <lineage>
        <taxon>Eukaryota</taxon>
        <taxon>Viridiplantae</taxon>
        <taxon>Streptophyta</taxon>
        <taxon>Embryophyta</taxon>
        <taxon>Tracheophyta</taxon>
        <taxon>Spermatophyta</taxon>
        <taxon>Magnoliopsida</taxon>
        <taxon>Ranunculales</taxon>
        <taxon>Menispermaceae</taxon>
        <taxon>Menispermoideae</taxon>
        <taxon>Cissampelideae</taxon>
        <taxon>Stephania</taxon>
    </lineage>
</organism>
<name>A0AAP0JBM4_9MAGN</name>
<evidence type="ECO:0000256" key="6">
    <source>
        <dbReference type="ARBA" id="ARBA00022840"/>
    </source>
</evidence>
<keyword evidence="5" id="KW-0418">Kinase</keyword>
<keyword evidence="3" id="KW-0808">Transferase</keyword>
<dbReference type="AlphaFoldDB" id="A0AAP0JBM4"/>
<dbReference type="GO" id="GO:0005524">
    <property type="term" value="F:ATP binding"/>
    <property type="evidence" value="ECO:0007669"/>
    <property type="project" value="UniProtKB-UniRule"/>
</dbReference>
<dbReference type="InterPro" id="IPR001245">
    <property type="entry name" value="Ser-Thr/Tyr_kinase_cat_dom"/>
</dbReference>
<evidence type="ECO:0000256" key="3">
    <source>
        <dbReference type="ARBA" id="ARBA00022679"/>
    </source>
</evidence>